<organism evidence="1 2">
    <name type="scientific">Clarias magur</name>
    <name type="common">Asian catfish</name>
    <name type="synonym">Macropteronotus magur</name>
    <dbReference type="NCBI Taxonomy" id="1594786"/>
    <lineage>
        <taxon>Eukaryota</taxon>
        <taxon>Metazoa</taxon>
        <taxon>Chordata</taxon>
        <taxon>Craniata</taxon>
        <taxon>Vertebrata</taxon>
        <taxon>Euteleostomi</taxon>
        <taxon>Actinopterygii</taxon>
        <taxon>Neopterygii</taxon>
        <taxon>Teleostei</taxon>
        <taxon>Ostariophysi</taxon>
        <taxon>Siluriformes</taxon>
        <taxon>Clariidae</taxon>
        <taxon>Clarias</taxon>
    </lineage>
</organism>
<dbReference type="EMBL" id="QNUK01000001">
    <property type="protein sequence ID" value="KAF5910125.1"/>
    <property type="molecule type" value="Genomic_DNA"/>
</dbReference>
<sequence length="102" mass="12160">MAYILYLWLVEIELKQKQRLTHLMMVDVEFRQEQRTGLNSRTTLGLETRATAGYLELYMDQKHTGLRMKAKKLDTETSSNFRMKKISLWTTGWQEVSTVWQE</sequence>
<evidence type="ECO:0000313" key="1">
    <source>
        <dbReference type="EMBL" id="KAF5910125.1"/>
    </source>
</evidence>
<gene>
    <name evidence="1" type="ORF">DAT39_000048</name>
</gene>
<accession>A0A8J4XHG5</accession>
<comment type="caution">
    <text evidence="1">The sequence shown here is derived from an EMBL/GenBank/DDBJ whole genome shotgun (WGS) entry which is preliminary data.</text>
</comment>
<dbReference type="AlphaFoldDB" id="A0A8J4XHG5"/>
<proteinExistence type="predicted"/>
<evidence type="ECO:0000313" key="2">
    <source>
        <dbReference type="Proteomes" id="UP000727407"/>
    </source>
</evidence>
<keyword evidence="2" id="KW-1185">Reference proteome</keyword>
<name>A0A8J4XHG5_CLAMG</name>
<protein>
    <submittedName>
        <fullName evidence="1">Uncharacterized protein</fullName>
    </submittedName>
</protein>
<dbReference type="Proteomes" id="UP000727407">
    <property type="component" value="Unassembled WGS sequence"/>
</dbReference>
<reference evidence="1" key="1">
    <citation type="submission" date="2020-07" db="EMBL/GenBank/DDBJ databases">
        <title>Clarias magur genome sequencing, assembly and annotation.</title>
        <authorList>
            <person name="Kushwaha B."/>
            <person name="Kumar R."/>
            <person name="Das P."/>
            <person name="Joshi C.G."/>
            <person name="Kumar D."/>
            <person name="Nagpure N.S."/>
            <person name="Pandey M."/>
            <person name="Agarwal S."/>
            <person name="Srivastava S."/>
            <person name="Singh M."/>
            <person name="Sahoo L."/>
            <person name="Jayasankar P."/>
            <person name="Meher P.K."/>
            <person name="Koringa P.G."/>
            <person name="Iquebal M.A."/>
            <person name="Das S.P."/>
            <person name="Bit A."/>
            <person name="Patnaik S."/>
            <person name="Patel N."/>
            <person name="Shah T.M."/>
            <person name="Hinsu A."/>
            <person name="Jena J.K."/>
        </authorList>
    </citation>
    <scope>NUCLEOTIDE SEQUENCE</scope>
    <source>
        <strain evidence="1">CIFAMagur01</strain>
        <tissue evidence="1">Testis</tissue>
    </source>
</reference>